<gene>
    <name evidence="1" type="ORF">E2C01_012189</name>
</gene>
<dbReference type="Proteomes" id="UP000324222">
    <property type="component" value="Unassembled WGS sequence"/>
</dbReference>
<name>A0A5B7DDH8_PORTR</name>
<sequence>MGSGRRPCVGLNSTTYYFEAMPFVEWFKITYMSP</sequence>
<evidence type="ECO:0000313" key="2">
    <source>
        <dbReference type="Proteomes" id="UP000324222"/>
    </source>
</evidence>
<protein>
    <submittedName>
        <fullName evidence="1">Uncharacterized protein</fullName>
    </submittedName>
</protein>
<dbReference type="EMBL" id="VSRR010000757">
    <property type="protein sequence ID" value="MPC19277.1"/>
    <property type="molecule type" value="Genomic_DNA"/>
</dbReference>
<comment type="caution">
    <text evidence="1">The sequence shown here is derived from an EMBL/GenBank/DDBJ whole genome shotgun (WGS) entry which is preliminary data.</text>
</comment>
<dbReference type="AlphaFoldDB" id="A0A5B7DDH8"/>
<reference evidence="1 2" key="1">
    <citation type="submission" date="2019-05" db="EMBL/GenBank/DDBJ databases">
        <title>Another draft genome of Portunus trituberculatus and its Hox gene families provides insights of decapod evolution.</title>
        <authorList>
            <person name="Jeong J.-H."/>
            <person name="Song I."/>
            <person name="Kim S."/>
            <person name="Choi T."/>
            <person name="Kim D."/>
            <person name="Ryu S."/>
            <person name="Kim W."/>
        </authorList>
    </citation>
    <scope>NUCLEOTIDE SEQUENCE [LARGE SCALE GENOMIC DNA]</scope>
    <source>
        <tissue evidence="1">Muscle</tissue>
    </source>
</reference>
<accession>A0A5B7DDH8</accession>
<proteinExistence type="predicted"/>
<evidence type="ECO:0000313" key="1">
    <source>
        <dbReference type="EMBL" id="MPC19277.1"/>
    </source>
</evidence>
<keyword evidence="2" id="KW-1185">Reference proteome</keyword>
<organism evidence="1 2">
    <name type="scientific">Portunus trituberculatus</name>
    <name type="common">Swimming crab</name>
    <name type="synonym">Neptunus trituberculatus</name>
    <dbReference type="NCBI Taxonomy" id="210409"/>
    <lineage>
        <taxon>Eukaryota</taxon>
        <taxon>Metazoa</taxon>
        <taxon>Ecdysozoa</taxon>
        <taxon>Arthropoda</taxon>
        <taxon>Crustacea</taxon>
        <taxon>Multicrustacea</taxon>
        <taxon>Malacostraca</taxon>
        <taxon>Eumalacostraca</taxon>
        <taxon>Eucarida</taxon>
        <taxon>Decapoda</taxon>
        <taxon>Pleocyemata</taxon>
        <taxon>Brachyura</taxon>
        <taxon>Eubrachyura</taxon>
        <taxon>Portunoidea</taxon>
        <taxon>Portunidae</taxon>
        <taxon>Portuninae</taxon>
        <taxon>Portunus</taxon>
    </lineage>
</organism>